<proteinExistence type="predicted"/>
<dbReference type="Proteomes" id="UP000885648">
    <property type="component" value="Unassembled WGS sequence"/>
</dbReference>
<dbReference type="Pfam" id="PF05014">
    <property type="entry name" value="Nuc_deoxyrib_tr"/>
    <property type="match status" value="1"/>
</dbReference>
<dbReference type="GO" id="GO:0009159">
    <property type="term" value="P:deoxyribonucleoside monophosphate catabolic process"/>
    <property type="evidence" value="ECO:0007669"/>
    <property type="project" value="TreeGrafter"/>
</dbReference>
<evidence type="ECO:0000313" key="1">
    <source>
        <dbReference type="EMBL" id="HDS62731.1"/>
    </source>
</evidence>
<dbReference type="InterPro" id="IPR007710">
    <property type="entry name" value="Nucleoside_deoxyribTrfase"/>
</dbReference>
<feature type="non-terminal residue" evidence="1">
    <location>
        <position position="1"/>
    </location>
</feature>
<comment type="caution">
    <text evidence="1">The sequence shown here is derived from an EMBL/GenBank/DDBJ whole genome shotgun (WGS) entry which is preliminary data.</text>
</comment>
<dbReference type="Gene3D" id="3.40.50.450">
    <property type="match status" value="1"/>
</dbReference>
<reference evidence="1" key="1">
    <citation type="journal article" date="2020" name="mSystems">
        <title>Genome- and Community-Level Interaction Insights into Carbon Utilization and Element Cycling Functions of Hydrothermarchaeota in Hydrothermal Sediment.</title>
        <authorList>
            <person name="Zhou Z."/>
            <person name="Liu Y."/>
            <person name="Xu W."/>
            <person name="Pan J."/>
            <person name="Luo Z.H."/>
            <person name="Li M."/>
        </authorList>
    </citation>
    <scope>NUCLEOTIDE SEQUENCE</scope>
    <source>
        <strain evidence="1">SpSt-1183</strain>
    </source>
</reference>
<sequence length="129" mass="13450">NREVRGLLEAALYDVHLPQEVGDNDAARSAGDGRAIFEHNLEALNGVDIVVAVIDGADADSGTAWEMGYAYARGIPVVALRTDFRRVGEAEAANLMLEASSTVVVRSSDLPAAIAGALSSKQGEDPGTL</sequence>
<dbReference type="GO" id="GO:0070694">
    <property type="term" value="F:5-hydroxymethyl-dUMP N-hydrolase activity"/>
    <property type="evidence" value="ECO:0007669"/>
    <property type="project" value="TreeGrafter"/>
</dbReference>
<accession>A0A831PKY0</accession>
<protein>
    <submittedName>
        <fullName evidence="1">Nucleoside 2-deoxyribosyltransferase</fullName>
    </submittedName>
</protein>
<organism evidence="1">
    <name type="scientific">Methanofollis liminatans</name>
    <dbReference type="NCBI Taxonomy" id="2201"/>
    <lineage>
        <taxon>Archaea</taxon>
        <taxon>Methanobacteriati</taxon>
        <taxon>Methanobacteriota</taxon>
        <taxon>Stenosarchaea group</taxon>
        <taxon>Methanomicrobia</taxon>
        <taxon>Methanomicrobiales</taxon>
        <taxon>Methanomicrobiaceae</taxon>
        <taxon>Methanofollis</taxon>
    </lineage>
</organism>
<dbReference type="InterPro" id="IPR051239">
    <property type="entry name" value="2'-dNMP_N-hydrolase"/>
</dbReference>
<name>A0A831PKY0_9EURY</name>
<dbReference type="PANTHER" id="PTHR15364:SF0">
    <property type="entry name" value="2'-DEOXYNUCLEOSIDE 5'-PHOSPHATE N-HYDROLASE 1"/>
    <property type="match status" value="1"/>
</dbReference>
<gene>
    <name evidence="1" type="ORF">ENN52_01090</name>
</gene>
<dbReference type="EMBL" id="DSBY01000053">
    <property type="protein sequence ID" value="HDS62731.1"/>
    <property type="molecule type" value="Genomic_DNA"/>
</dbReference>
<dbReference type="AlphaFoldDB" id="A0A831PKY0"/>
<dbReference type="SUPFAM" id="SSF52309">
    <property type="entry name" value="N-(deoxy)ribosyltransferase-like"/>
    <property type="match status" value="1"/>
</dbReference>
<dbReference type="PANTHER" id="PTHR15364">
    <property type="entry name" value="2'-DEOXYNUCLEOSIDE 5'-PHOSPHATE N-HYDROLASE 1"/>
    <property type="match status" value="1"/>
</dbReference>